<feature type="non-terminal residue" evidence="2">
    <location>
        <position position="208"/>
    </location>
</feature>
<proteinExistence type="predicted"/>
<evidence type="ECO:0000256" key="1">
    <source>
        <dbReference type="SAM" id="MobiDB-lite"/>
    </source>
</evidence>
<accession>A0A8T0B112</accession>
<dbReference type="EMBL" id="JABFDY010000014">
    <property type="protein sequence ID" value="KAF7698504.1"/>
    <property type="molecule type" value="Genomic_DNA"/>
</dbReference>
<reference evidence="2" key="1">
    <citation type="submission" date="2020-08" db="EMBL/GenBank/DDBJ databases">
        <title>Chromosome-level assembly of Southern catfish (Silurus meridionalis) provides insights into visual adaptation to the nocturnal and benthic lifestyles.</title>
        <authorList>
            <person name="Zhang Y."/>
            <person name="Wang D."/>
            <person name="Peng Z."/>
        </authorList>
    </citation>
    <scope>NUCLEOTIDE SEQUENCE</scope>
    <source>
        <strain evidence="2">SWU-2019-XX</strain>
        <tissue evidence="2">Muscle</tissue>
    </source>
</reference>
<feature type="compositionally biased region" description="Basic and acidic residues" evidence="1">
    <location>
        <begin position="123"/>
        <end position="138"/>
    </location>
</feature>
<dbReference type="Proteomes" id="UP000606274">
    <property type="component" value="Unassembled WGS sequence"/>
</dbReference>
<evidence type="ECO:0000313" key="2">
    <source>
        <dbReference type="EMBL" id="KAF7698504.1"/>
    </source>
</evidence>
<gene>
    <name evidence="2" type="ORF">HF521_005014</name>
</gene>
<organism evidence="2 3">
    <name type="scientific">Silurus meridionalis</name>
    <name type="common">Southern catfish</name>
    <name type="synonym">Silurus soldatovi meridionalis</name>
    <dbReference type="NCBI Taxonomy" id="175797"/>
    <lineage>
        <taxon>Eukaryota</taxon>
        <taxon>Metazoa</taxon>
        <taxon>Chordata</taxon>
        <taxon>Craniata</taxon>
        <taxon>Vertebrata</taxon>
        <taxon>Euteleostomi</taxon>
        <taxon>Actinopterygii</taxon>
        <taxon>Neopterygii</taxon>
        <taxon>Teleostei</taxon>
        <taxon>Ostariophysi</taxon>
        <taxon>Siluriformes</taxon>
        <taxon>Siluridae</taxon>
        <taxon>Silurus</taxon>
    </lineage>
</organism>
<feature type="region of interest" description="Disordered" evidence="1">
    <location>
        <begin position="89"/>
        <end position="148"/>
    </location>
</feature>
<dbReference type="AlphaFoldDB" id="A0A8T0B112"/>
<evidence type="ECO:0000313" key="3">
    <source>
        <dbReference type="Proteomes" id="UP000606274"/>
    </source>
</evidence>
<name>A0A8T0B112_SILME</name>
<keyword evidence="3" id="KW-1185">Reference proteome</keyword>
<comment type="caution">
    <text evidence="2">The sequence shown here is derived from an EMBL/GenBank/DDBJ whole genome shotgun (WGS) entry which is preliminary data.</text>
</comment>
<protein>
    <submittedName>
        <fullName evidence="2">Uncharacterized protein</fullName>
    </submittedName>
</protein>
<sequence length="208" mass="23424">MISSRNKESEIFMVSADETRLLHSTQLCVLLRSLPHSDTHHQHPCTKTSCTVSVHACSRGTFTVVTNVLQELELRRRYAERVSNHATLTRPCSDIQHNHSPAPDREAEPTGPEHLSLQLDPGLPDRETSVSPDWEQHLQHHHTEHWGPSGLCAQSTAVHSADSRLCSNAQLESYHQHCGRPHTPITHILHPHTIRKTVAKHSGRHNKT</sequence>